<dbReference type="SUPFAM" id="SSF49764">
    <property type="entry name" value="HSP20-like chaperones"/>
    <property type="match status" value="1"/>
</dbReference>
<feature type="region of interest" description="Disordered" evidence="3">
    <location>
        <begin position="332"/>
        <end position="376"/>
    </location>
</feature>
<evidence type="ECO:0000256" key="1">
    <source>
        <dbReference type="PROSITE-ProRule" id="PRU00285"/>
    </source>
</evidence>
<organism evidence="5 6">
    <name type="scientific">Protopolystoma xenopodis</name>
    <dbReference type="NCBI Taxonomy" id="117903"/>
    <lineage>
        <taxon>Eukaryota</taxon>
        <taxon>Metazoa</taxon>
        <taxon>Spiralia</taxon>
        <taxon>Lophotrochozoa</taxon>
        <taxon>Platyhelminthes</taxon>
        <taxon>Monogenea</taxon>
        <taxon>Polyopisthocotylea</taxon>
        <taxon>Polystomatidea</taxon>
        <taxon>Polystomatidae</taxon>
        <taxon>Protopolystoma</taxon>
    </lineage>
</organism>
<dbReference type="OrthoDB" id="10060792at2759"/>
<feature type="compositionally biased region" description="Low complexity" evidence="3">
    <location>
        <begin position="148"/>
        <end position="163"/>
    </location>
</feature>
<gene>
    <name evidence="5" type="ORF">PXEA_LOCUS13436</name>
</gene>
<feature type="non-terminal residue" evidence="5">
    <location>
        <position position="376"/>
    </location>
</feature>
<feature type="domain" description="SHSP" evidence="4">
    <location>
        <begin position="235"/>
        <end position="343"/>
    </location>
</feature>
<dbReference type="CDD" id="cd06526">
    <property type="entry name" value="metazoan_ACD"/>
    <property type="match status" value="1"/>
</dbReference>
<evidence type="ECO:0000259" key="4">
    <source>
        <dbReference type="PROSITE" id="PS01031"/>
    </source>
</evidence>
<accession>A0A3S5AM31</accession>
<dbReference type="InterPro" id="IPR002068">
    <property type="entry name" value="A-crystallin/Hsp20_dom"/>
</dbReference>
<dbReference type="Pfam" id="PF00011">
    <property type="entry name" value="HSP20"/>
    <property type="match status" value="1"/>
</dbReference>
<evidence type="ECO:0000256" key="3">
    <source>
        <dbReference type="SAM" id="MobiDB-lite"/>
    </source>
</evidence>
<evidence type="ECO:0000313" key="6">
    <source>
        <dbReference type="Proteomes" id="UP000784294"/>
    </source>
</evidence>
<dbReference type="PROSITE" id="PS01031">
    <property type="entry name" value="SHSP"/>
    <property type="match status" value="1"/>
</dbReference>
<dbReference type="Proteomes" id="UP000784294">
    <property type="component" value="Unassembled WGS sequence"/>
</dbReference>
<dbReference type="PANTHER" id="PTHR45640">
    <property type="entry name" value="HEAT SHOCK PROTEIN HSP-12.2-RELATED"/>
    <property type="match status" value="1"/>
</dbReference>
<protein>
    <recommendedName>
        <fullName evidence="4">SHSP domain-containing protein</fullName>
    </recommendedName>
</protein>
<dbReference type="GO" id="GO:0051082">
    <property type="term" value="F:unfolded protein binding"/>
    <property type="evidence" value="ECO:0007669"/>
    <property type="project" value="TreeGrafter"/>
</dbReference>
<name>A0A3S5AM31_9PLAT</name>
<keyword evidence="6" id="KW-1185">Reference proteome</keyword>
<dbReference type="Gene3D" id="2.60.40.790">
    <property type="match status" value="1"/>
</dbReference>
<dbReference type="AlphaFoldDB" id="A0A3S5AM31"/>
<evidence type="ECO:0000313" key="5">
    <source>
        <dbReference type="EMBL" id="VEL19996.1"/>
    </source>
</evidence>
<dbReference type="GO" id="GO:0042026">
    <property type="term" value="P:protein refolding"/>
    <property type="evidence" value="ECO:0007669"/>
    <property type="project" value="TreeGrafter"/>
</dbReference>
<evidence type="ECO:0000256" key="2">
    <source>
        <dbReference type="RuleBase" id="RU003616"/>
    </source>
</evidence>
<feature type="compositionally biased region" description="Basic and acidic residues" evidence="3">
    <location>
        <begin position="346"/>
        <end position="360"/>
    </location>
</feature>
<comment type="similarity">
    <text evidence="1 2">Belongs to the small heat shock protein (HSP20) family.</text>
</comment>
<dbReference type="GO" id="GO:0005737">
    <property type="term" value="C:cytoplasm"/>
    <property type="evidence" value="ECO:0007669"/>
    <property type="project" value="TreeGrafter"/>
</dbReference>
<dbReference type="InterPro" id="IPR001436">
    <property type="entry name" value="Alpha-crystallin/sHSP_animal"/>
</dbReference>
<dbReference type="GO" id="GO:0009408">
    <property type="term" value="P:response to heat"/>
    <property type="evidence" value="ECO:0007669"/>
    <property type="project" value="TreeGrafter"/>
</dbReference>
<dbReference type="InterPro" id="IPR008978">
    <property type="entry name" value="HSP20-like_chaperone"/>
</dbReference>
<comment type="caution">
    <text evidence="5">The sequence shown here is derived from an EMBL/GenBank/DDBJ whole genome shotgun (WGS) entry which is preliminary data.</text>
</comment>
<reference evidence="5" key="1">
    <citation type="submission" date="2018-11" db="EMBL/GenBank/DDBJ databases">
        <authorList>
            <consortium name="Pathogen Informatics"/>
        </authorList>
    </citation>
    <scope>NUCLEOTIDE SEQUENCE</scope>
</reference>
<dbReference type="PANTHER" id="PTHR45640:SF26">
    <property type="entry name" value="RE23625P"/>
    <property type="match status" value="1"/>
</dbReference>
<sequence length="376" mass="40803">MAFASMSHSLSLRSLDSRRSLSPSRATSSLSLSLSLSLYLAASSLPIPRCLLASRLAMATYRSELYVPVEVNNYDYLPTHQQERHLGRAETRGVPQQRLHRYPSLSNICSPTMHSDLGSSAGANPGYSTVGRPAHSGASSVADWSDLTTGTGRVASGAGSSRSKGPMEATYLPVHAGYGQLGCGDAWYDEMKRRFDERRRRWDENVKRMRDEFFRDPFDATPSALADSDRKVSCMESQPVVTNYERGADEQMHFIAKFVVSDFAPELVKVSVRQSQLVVSARLEQQAGATSSSREFTKSIDLPRHVIETQISATVTADGVLVVDCPLRSGLTGAGSPSPAAGQTRQDSDRTTGLTFKDRQSPPAFAAGLARPPVPG</sequence>
<feature type="region of interest" description="Disordered" evidence="3">
    <location>
        <begin position="121"/>
        <end position="166"/>
    </location>
</feature>
<dbReference type="EMBL" id="CAAALY010044250">
    <property type="protein sequence ID" value="VEL19996.1"/>
    <property type="molecule type" value="Genomic_DNA"/>
</dbReference>
<dbReference type="GO" id="GO:0005634">
    <property type="term" value="C:nucleus"/>
    <property type="evidence" value="ECO:0007669"/>
    <property type="project" value="TreeGrafter"/>
</dbReference>
<proteinExistence type="inferred from homology"/>